<reference evidence="2 3" key="1">
    <citation type="submission" date="2017-12" db="EMBL/GenBank/DDBJ databases">
        <title>Anaerobic carbon monoxide metabolism by Pleomorphomonas carboxyditropha sp. nov., a new mesophilic hydrogenogenic carboxidotroph.</title>
        <authorList>
            <person name="Esquivel-Elizondo S."/>
            <person name="Krajmalnik-Brown R."/>
        </authorList>
    </citation>
    <scope>NUCLEOTIDE SEQUENCE [LARGE SCALE GENOMIC DNA]</scope>
    <source>
        <strain evidence="2 3">R5-392</strain>
    </source>
</reference>
<dbReference type="OrthoDB" id="9806902at2"/>
<keyword evidence="2" id="KW-0378">Hydrolase</keyword>
<evidence type="ECO:0000313" key="2">
    <source>
        <dbReference type="EMBL" id="PKR91083.1"/>
    </source>
</evidence>
<dbReference type="InterPro" id="IPR022742">
    <property type="entry name" value="Hydrolase_4"/>
</dbReference>
<dbReference type="GO" id="GO:0016787">
    <property type="term" value="F:hydrolase activity"/>
    <property type="evidence" value="ECO:0007669"/>
    <property type="project" value="UniProtKB-KW"/>
</dbReference>
<sequence length="291" mass="31349">MSTGTEFASHDEYLTGSSGLRLFVRSWLPQGMPRAVLVICHGVMAHSGHYVWAAERAAEAGYVVYALDLRGRGRSEGARFLVSSVDEYVSDLAQVIALARDRNAGLPVFLLGHSAGGVVSSLYALRHQDLLDGFICESFAYRVPAPQIALATLKLLAPLIPKVPALKLKTEDFSRNPDAVAALDRDPLIAGEKQPVGTVAALVRAGDELREGFPRITLPLLVLHGTADKVTLREGSEEFFARAGSADKGLKLYDGHVHDLLQDVGREQVMSDILGWIGERLPSQSGEVLAG</sequence>
<gene>
    <name evidence="2" type="ORF">CXZ10_03380</name>
</gene>
<dbReference type="Proteomes" id="UP000233491">
    <property type="component" value="Unassembled WGS sequence"/>
</dbReference>
<dbReference type="InterPro" id="IPR000073">
    <property type="entry name" value="AB_hydrolase_1"/>
</dbReference>
<dbReference type="EMBL" id="PJNW01000002">
    <property type="protein sequence ID" value="PKR91083.1"/>
    <property type="molecule type" value="Genomic_DNA"/>
</dbReference>
<protein>
    <submittedName>
        <fullName evidence="2">Alpha/beta hydrolase</fullName>
    </submittedName>
</protein>
<dbReference type="Pfam" id="PF12146">
    <property type="entry name" value="Hydrolase_4"/>
    <property type="match status" value="1"/>
</dbReference>
<dbReference type="InterPro" id="IPR029058">
    <property type="entry name" value="AB_hydrolase_fold"/>
</dbReference>
<evidence type="ECO:0000313" key="3">
    <source>
        <dbReference type="Proteomes" id="UP000233491"/>
    </source>
</evidence>
<dbReference type="SUPFAM" id="SSF53474">
    <property type="entry name" value="alpha/beta-Hydrolases"/>
    <property type="match status" value="1"/>
</dbReference>
<name>A0A2N3M2P1_9HYPH</name>
<proteinExistence type="predicted"/>
<dbReference type="PRINTS" id="PR00111">
    <property type="entry name" value="ABHYDROLASE"/>
</dbReference>
<dbReference type="AlphaFoldDB" id="A0A2N3M2P1"/>
<accession>A0A2N3M2P1</accession>
<organism evidence="2 3">
    <name type="scientific">Pleomorphomonas diazotrophica</name>
    <dbReference type="NCBI Taxonomy" id="1166257"/>
    <lineage>
        <taxon>Bacteria</taxon>
        <taxon>Pseudomonadati</taxon>
        <taxon>Pseudomonadota</taxon>
        <taxon>Alphaproteobacteria</taxon>
        <taxon>Hyphomicrobiales</taxon>
        <taxon>Pleomorphomonadaceae</taxon>
        <taxon>Pleomorphomonas</taxon>
    </lineage>
</organism>
<dbReference type="InterPro" id="IPR051044">
    <property type="entry name" value="MAG_DAG_Lipase"/>
</dbReference>
<keyword evidence="3" id="KW-1185">Reference proteome</keyword>
<comment type="caution">
    <text evidence="2">The sequence shown here is derived from an EMBL/GenBank/DDBJ whole genome shotgun (WGS) entry which is preliminary data.</text>
</comment>
<dbReference type="PANTHER" id="PTHR11614">
    <property type="entry name" value="PHOSPHOLIPASE-RELATED"/>
    <property type="match status" value="1"/>
</dbReference>
<dbReference type="Gene3D" id="3.40.50.1820">
    <property type="entry name" value="alpha/beta hydrolase"/>
    <property type="match status" value="1"/>
</dbReference>
<feature type="domain" description="Serine aminopeptidase S33" evidence="1">
    <location>
        <begin position="33"/>
        <end position="263"/>
    </location>
</feature>
<evidence type="ECO:0000259" key="1">
    <source>
        <dbReference type="Pfam" id="PF12146"/>
    </source>
</evidence>